<dbReference type="Gene3D" id="1.20.1270.60">
    <property type="entry name" value="Arfaptin homology (AH) domain/BAR domain"/>
    <property type="match status" value="2"/>
</dbReference>
<gene>
    <name evidence="2" type="primary">Pacsin1_2</name>
    <name evidence="2" type="ORF">GTO93_0010314</name>
</gene>
<feature type="domain" description="FCH" evidence="1">
    <location>
        <begin position="7"/>
        <end position="54"/>
    </location>
</feature>
<organism evidence="2 3">
    <name type="scientific">Polyodon spathula</name>
    <name type="common">North American paddlefish</name>
    <name type="synonym">Squalus spathula</name>
    <dbReference type="NCBI Taxonomy" id="7913"/>
    <lineage>
        <taxon>Eukaryota</taxon>
        <taxon>Metazoa</taxon>
        <taxon>Chordata</taxon>
        <taxon>Craniata</taxon>
        <taxon>Vertebrata</taxon>
        <taxon>Euteleostomi</taxon>
        <taxon>Actinopterygii</taxon>
        <taxon>Chondrostei</taxon>
        <taxon>Acipenseriformes</taxon>
        <taxon>Polyodontidae</taxon>
        <taxon>Polyodon</taxon>
    </lineage>
</organism>
<accession>A0ABS2Y7R5</accession>
<protein>
    <submittedName>
        <fullName evidence="2">PACN1 protein</fullName>
    </submittedName>
</protein>
<dbReference type="Pfam" id="PF00611">
    <property type="entry name" value="FCH"/>
    <property type="match status" value="1"/>
</dbReference>
<dbReference type="InterPro" id="IPR001060">
    <property type="entry name" value="FCH_dom"/>
</dbReference>
<dbReference type="InterPro" id="IPR027267">
    <property type="entry name" value="AH/BAR_dom_sf"/>
</dbReference>
<dbReference type="Proteomes" id="UP001166093">
    <property type="component" value="Unassembled WGS sequence"/>
</dbReference>
<dbReference type="PANTHER" id="PTHR23065">
    <property type="entry name" value="PROLINE-SERINE-THREONINE PHOSPHATASE INTERACTING PROTEIN 1"/>
    <property type="match status" value="1"/>
</dbReference>
<reference evidence="2" key="1">
    <citation type="journal article" date="2021" name="Cell">
        <title>Tracing the genetic footprints of vertebrate landing in non-teleost ray-finned fishes.</title>
        <authorList>
            <person name="Bi X."/>
            <person name="Wang K."/>
            <person name="Yang L."/>
            <person name="Pan H."/>
            <person name="Jiang H."/>
            <person name="Wei Q."/>
            <person name="Fang M."/>
            <person name="Yu H."/>
            <person name="Zhu C."/>
            <person name="Cai Y."/>
            <person name="He Y."/>
            <person name="Gan X."/>
            <person name="Zeng H."/>
            <person name="Yu D."/>
            <person name="Zhu Y."/>
            <person name="Jiang H."/>
            <person name="Qiu Q."/>
            <person name="Yang H."/>
            <person name="Zhang Y.E."/>
            <person name="Wang W."/>
            <person name="Zhu M."/>
            <person name="He S."/>
            <person name="Zhang G."/>
        </authorList>
    </citation>
    <scope>NUCLEOTIDE SEQUENCE</scope>
    <source>
        <strain evidence="2">Pddl_001</strain>
    </source>
</reference>
<evidence type="ECO:0000313" key="2">
    <source>
        <dbReference type="EMBL" id="MBN3282572.1"/>
    </source>
</evidence>
<dbReference type="PANTHER" id="PTHR23065:SF22">
    <property type="entry name" value="PROTEIN KINASE C AND CASEIN KINASE SUBSTRATE IN NEURONS PROTEIN 3"/>
    <property type="match status" value="1"/>
</dbReference>
<dbReference type="EMBL" id="JAAWVQ010118999">
    <property type="protein sequence ID" value="MBN3282572.1"/>
    <property type="molecule type" value="Genomic_DNA"/>
</dbReference>
<feature type="non-terminal residue" evidence="2">
    <location>
        <position position="1"/>
    </location>
</feature>
<dbReference type="SUPFAM" id="SSF103657">
    <property type="entry name" value="BAR/IMD domain-like"/>
    <property type="match status" value="2"/>
</dbReference>
<evidence type="ECO:0000259" key="1">
    <source>
        <dbReference type="Pfam" id="PF00611"/>
    </source>
</evidence>
<comment type="caution">
    <text evidence="2">The sequence shown here is derived from an EMBL/GenBank/DDBJ whole genome shotgun (WGS) entry which is preliminary data.</text>
</comment>
<proteinExistence type="predicted"/>
<evidence type="ECO:0000313" key="3">
    <source>
        <dbReference type="Proteomes" id="UP001166093"/>
    </source>
</evidence>
<name>A0ABS2Y7R5_POLSP</name>
<feature type="non-terminal residue" evidence="2">
    <location>
        <position position="229"/>
    </location>
</feature>
<keyword evidence="3" id="KW-1185">Reference proteome</keyword>
<sequence>FLQPGNYQSTVNRVDDAYQACNDIIACFQDRAKIERQYAQQLTEWTAKWRPLVDAISPLSLSSLLSLLSLSSLSLLSSLSPLSLLSLSPLFSLSSLSPLSLSSLLSLLSLSSLSLLSSLSPLSLLSLSPLFSLSSLSPLSLSSLLSLLSLSSLSLLSSLSPLSLLSLLSQLRAHYEKVLEDASRYAPRYMEEMESVFEQSQQLEQKRISFLKQAFLSIHRHLDITNNER</sequence>